<protein>
    <submittedName>
        <fullName evidence="1">Uncharacterized protein</fullName>
    </submittedName>
</protein>
<dbReference type="AlphaFoldDB" id="A0A1H5RZA7"/>
<evidence type="ECO:0000313" key="1">
    <source>
        <dbReference type="EMBL" id="SEF43655.1"/>
    </source>
</evidence>
<accession>A0A1H5RZA7</accession>
<dbReference type="EMBL" id="FNUV01000001">
    <property type="protein sequence ID" value="SEF43655.1"/>
    <property type="molecule type" value="Genomic_DNA"/>
</dbReference>
<dbReference type="Proteomes" id="UP000236735">
    <property type="component" value="Unassembled WGS sequence"/>
</dbReference>
<organism evidence="1 2">
    <name type="scientific">Xylanibacter ruminicola</name>
    <name type="common">Prevotella ruminicola</name>
    <dbReference type="NCBI Taxonomy" id="839"/>
    <lineage>
        <taxon>Bacteria</taxon>
        <taxon>Pseudomonadati</taxon>
        <taxon>Bacteroidota</taxon>
        <taxon>Bacteroidia</taxon>
        <taxon>Bacteroidales</taxon>
        <taxon>Prevotellaceae</taxon>
        <taxon>Xylanibacter</taxon>
    </lineage>
</organism>
<reference evidence="1 2" key="1">
    <citation type="submission" date="2016-10" db="EMBL/GenBank/DDBJ databases">
        <authorList>
            <person name="de Groot N.N."/>
        </authorList>
    </citation>
    <scope>NUCLEOTIDE SEQUENCE [LARGE SCALE GENOMIC DNA]</scope>
    <source>
        <strain evidence="1 2">AR32</strain>
    </source>
</reference>
<sequence length="112" mass="12673">MTLQELILSVDSEQYSSSPLFKILQQTKPEYGTNRRIKVRSANGDITITNTHIGSLGDILTYPIDVDQDLNISKVQLLDSILLELSSRGFNDVEASEFWDDMTNLQKAKIIR</sequence>
<evidence type="ECO:0000313" key="2">
    <source>
        <dbReference type="Proteomes" id="UP000236735"/>
    </source>
</evidence>
<proteinExistence type="predicted"/>
<name>A0A1H5RZA7_XYLRU</name>
<gene>
    <name evidence="1" type="ORF">SAMN05216354_0425</name>
</gene>